<dbReference type="Proteomes" id="UP000248889">
    <property type="component" value="Unassembled WGS sequence"/>
</dbReference>
<organism evidence="1 2">
    <name type="scientific">Streptacidiphilus pinicola</name>
    <dbReference type="NCBI Taxonomy" id="2219663"/>
    <lineage>
        <taxon>Bacteria</taxon>
        <taxon>Bacillati</taxon>
        <taxon>Actinomycetota</taxon>
        <taxon>Actinomycetes</taxon>
        <taxon>Kitasatosporales</taxon>
        <taxon>Streptomycetaceae</taxon>
        <taxon>Streptacidiphilus</taxon>
    </lineage>
</organism>
<evidence type="ECO:0000313" key="1">
    <source>
        <dbReference type="EMBL" id="RAG87012.1"/>
    </source>
</evidence>
<evidence type="ECO:0008006" key="3">
    <source>
        <dbReference type="Google" id="ProtNLM"/>
    </source>
</evidence>
<dbReference type="OrthoDB" id="3853232at2"/>
<keyword evidence="2" id="KW-1185">Reference proteome</keyword>
<protein>
    <recommendedName>
        <fullName evidence="3">NUDIX hydrolase</fullName>
    </recommendedName>
</protein>
<evidence type="ECO:0000313" key="2">
    <source>
        <dbReference type="Proteomes" id="UP000248889"/>
    </source>
</evidence>
<comment type="caution">
    <text evidence="1">The sequence shown here is derived from an EMBL/GenBank/DDBJ whole genome shotgun (WGS) entry which is preliminary data.</text>
</comment>
<reference evidence="1 2" key="1">
    <citation type="submission" date="2018-06" db="EMBL/GenBank/DDBJ databases">
        <title>Streptacidiphilus pinicola sp. nov., isolated from pine grove soil.</title>
        <authorList>
            <person name="Roh S.G."/>
            <person name="Park S."/>
            <person name="Kim M.-K."/>
            <person name="Yun B.-R."/>
            <person name="Park J."/>
            <person name="Kim M.J."/>
            <person name="Kim Y.S."/>
            <person name="Kim S.B."/>
        </authorList>
    </citation>
    <scope>NUCLEOTIDE SEQUENCE [LARGE SCALE GENOMIC DNA]</scope>
    <source>
        <strain evidence="1 2">MMS16-CNU450</strain>
    </source>
</reference>
<accession>A0A2X0IP59</accession>
<dbReference type="AlphaFoldDB" id="A0A2X0IP59"/>
<gene>
    <name evidence="1" type="ORF">DN069_03370</name>
</gene>
<proteinExistence type="predicted"/>
<name>A0A2X0IP59_9ACTN</name>
<dbReference type="EMBL" id="QKYN01000014">
    <property type="protein sequence ID" value="RAG87012.1"/>
    <property type="molecule type" value="Genomic_DNA"/>
</dbReference>
<dbReference type="RefSeq" id="WP_111499286.1">
    <property type="nucleotide sequence ID" value="NZ_QKYN01000014.1"/>
</dbReference>
<sequence length="158" mass="17714">MTTIAHRTRPDDPHLRDAQRAVDAARRDGVHRFQVVALVRPSTAREFVLLIDHRDETWAVPTAEVHPTDTVPRALDWLCDRHLGLAEWQASYAGAARYRTSGDTEVLQVAFDVVVPSDGALSWPGSCQWWHPHADPPEVHRLSRPTVERLQAAAGPRP</sequence>